<comment type="caution">
    <text evidence="1">The sequence shown here is derived from an EMBL/GenBank/DDBJ whole genome shotgun (WGS) entry which is preliminary data.</text>
</comment>
<name>A0A9Q5P0G0_9LACT</name>
<organism evidence="1 2">
    <name type="scientific">Floricoccus penangensis</name>
    <dbReference type="NCBI Taxonomy" id="1859475"/>
    <lineage>
        <taxon>Bacteria</taxon>
        <taxon>Bacillati</taxon>
        <taxon>Bacillota</taxon>
        <taxon>Bacilli</taxon>
        <taxon>Lactobacillales</taxon>
        <taxon>Streptococcaceae</taxon>
        <taxon>Floricoccus</taxon>
    </lineage>
</organism>
<dbReference type="InterPro" id="IPR035958">
    <property type="entry name" value="SecB-like_sf"/>
</dbReference>
<dbReference type="EMBL" id="MKIQ01000027">
    <property type="protein sequence ID" value="OFI46911.1"/>
    <property type="molecule type" value="Genomic_DNA"/>
</dbReference>
<accession>A0A9Q5P0G0</accession>
<dbReference type="PIRSF" id="PIRSF031568">
    <property type="entry name" value="UCP031568"/>
    <property type="match status" value="1"/>
</dbReference>
<keyword evidence="2" id="KW-1185">Reference proteome</keyword>
<evidence type="ECO:0000313" key="1">
    <source>
        <dbReference type="EMBL" id="OFI46911.1"/>
    </source>
</evidence>
<dbReference type="InterPro" id="IPR009530">
    <property type="entry name" value="DUF1149"/>
</dbReference>
<dbReference type="AlphaFoldDB" id="A0A9Q5P0G0"/>
<dbReference type="Gene3D" id="3.10.420.10">
    <property type="entry name" value="SecB-like"/>
    <property type="match status" value="1"/>
</dbReference>
<reference evidence="2" key="1">
    <citation type="submission" date="2016-09" db="EMBL/GenBank/DDBJ databases">
        <title>Draft genome sequence of a novel species of the family Streptococcaceae isolated from flowers.</title>
        <authorList>
            <person name="Chuah L.-O."/>
            <person name="Yap K.-P."/>
            <person name="Thong K.L."/>
            <person name="Liong M.T."/>
            <person name="Ahmad R."/>
            <person name="Rusul G."/>
        </authorList>
    </citation>
    <scope>NUCLEOTIDE SEQUENCE [LARGE SCALE GENOMIC DNA]</scope>
    <source>
        <strain evidence="2">HibF3</strain>
    </source>
</reference>
<dbReference type="Pfam" id="PF06619">
    <property type="entry name" value="DUF1149"/>
    <property type="match status" value="1"/>
</dbReference>
<sequence>MEIVRDKEFVQFFSYNARNFAFEEENGTPEQKVQIQINVIPDVPEYSEENTVLGASVEFVILLENFIVSGYVMQNNVIQNRKVNEGNELTQEEMDEIARPLLDMITRLTREVSEVALDEPGVNLKF</sequence>
<dbReference type="RefSeq" id="WP_070788044.1">
    <property type="nucleotide sequence ID" value="NZ_CP075561.1"/>
</dbReference>
<gene>
    <name evidence="1" type="ORF">BG262_03740</name>
</gene>
<dbReference type="SUPFAM" id="SSF54611">
    <property type="entry name" value="SecB-like"/>
    <property type="match status" value="1"/>
</dbReference>
<dbReference type="OrthoDB" id="2226139at2"/>
<protein>
    <submittedName>
        <fullName evidence="1">Uncharacterized protein</fullName>
    </submittedName>
</protein>
<proteinExistence type="predicted"/>
<dbReference type="Proteomes" id="UP000177273">
    <property type="component" value="Unassembled WGS sequence"/>
</dbReference>
<evidence type="ECO:0000313" key="2">
    <source>
        <dbReference type="Proteomes" id="UP000177273"/>
    </source>
</evidence>